<dbReference type="WBParaSite" id="NBR_0000587401-mRNA-1">
    <property type="protein sequence ID" value="NBR_0000587401-mRNA-1"/>
    <property type="gene ID" value="NBR_0000587401"/>
</dbReference>
<keyword evidence="3" id="KW-1185">Reference proteome</keyword>
<gene>
    <name evidence="2" type="ORF">NBR_LOCUS5875</name>
</gene>
<dbReference type="Pfam" id="PF03314">
    <property type="entry name" value="DUF273"/>
    <property type="match status" value="1"/>
</dbReference>
<evidence type="ECO:0000313" key="4">
    <source>
        <dbReference type="WBParaSite" id="NBR_0000587401-mRNA-1"/>
    </source>
</evidence>
<name>A0A158QWW0_NIPBR</name>
<organism evidence="4">
    <name type="scientific">Nippostrongylus brasiliensis</name>
    <name type="common">Rat hookworm</name>
    <dbReference type="NCBI Taxonomy" id="27835"/>
    <lineage>
        <taxon>Eukaryota</taxon>
        <taxon>Metazoa</taxon>
        <taxon>Ecdysozoa</taxon>
        <taxon>Nematoda</taxon>
        <taxon>Chromadorea</taxon>
        <taxon>Rhabditida</taxon>
        <taxon>Rhabditina</taxon>
        <taxon>Rhabditomorpha</taxon>
        <taxon>Strongyloidea</taxon>
        <taxon>Heligmosomidae</taxon>
        <taxon>Nippostrongylus</taxon>
    </lineage>
</organism>
<accession>A0A158QWW0</accession>
<reference evidence="4" key="1">
    <citation type="submission" date="2016-04" db="UniProtKB">
        <authorList>
            <consortium name="WormBaseParasite"/>
        </authorList>
    </citation>
    <scope>IDENTIFICATION</scope>
</reference>
<feature type="transmembrane region" description="Helical" evidence="1">
    <location>
        <begin position="12"/>
        <end position="34"/>
    </location>
</feature>
<dbReference type="AlphaFoldDB" id="A0A158QWW0"/>
<keyword evidence="1" id="KW-0812">Transmembrane</keyword>
<keyword evidence="1" id="KW-0472">Membrane</keyword>
<reference evidence="2 3" key="2">
    <citation type="submission" date="2018-11" db="EMBL/GenBank/DDBJ databases">
        <authorList>
            <consortium name="Pathogen Informatics"/>
        </authorList>
    </citation>
    <scope>NUCLEOTIDE SEQUENCE [LARGE SCALE GENOMIC DNA]</scope>
</reference>
<keyword evidence="1" id="KW-1133">Transmembrane helix</keyword>
<evidence type="ECO:0000313" key="3">
    <source>
        <dbReference type="Proteomes" id="UP000271162"/>
    </source>
</evidence>
<evidence type="ECO:0000256" key="1">
    <source>
        <dbReference type="SAM" id="Phobius"/>
    </source>
</evidence>
<dbReference type="PANTHER" id="PTHR31562:SF9">
    <property type="entry name" value="GLYCOSYLTRANSFERASE FAMILY 8 PROTEIN"/>
    <property type="match status" value="1"/>
</dbReference>
<dbReference type="EMBL" id="UYSL01019762">
    <property type="protein sequence ID" value="VDL69464.1"/>
    <property type="molecule type" value="Genomic_DNA"/>
</dbReference>
<dbReference type="InterPro" id="IPR029044">
    <property type="entry name" value="Nucleotide-diphossugar_trans"/>
</dbReference>
<sequence length="322" mass="37513">MPYSWMRQRQFYVFLVLLVVSLVLLTVLKVFLIANKYDGLLKLAIGVKPEPAGTEKKIGIANVVGPDIPTSYYQHAMMSVGCYARAQGYEFRIFFSSNFTKECPHKDIYLQRHCVVSQVLPNYHILLYIDADMGVVNPKSVDIAFFDRFYNWEVAAGSYIVRNSSWSLRFLKGFADYEYRLPLKFHGTDNGALHAYLAEVMFAKDRKNELAFCFRIYYNARSYDDLFTFEACVRQMFGLFTRFGNIEIYKKGTAWVRDNWMSNSKWSPERDFMIHNWKSIQLRKYKTSDLPLSCVIALKENRLGCMVHQKVNGLFPSTDTFI</sequence>
<evidence type="ECO:0000313" key="2">
    <source>
        <dbReference type="EMBL" id="VDL69464.1"/>
    </source>
</evidence>
<dbReference type="OMA" id="SIETEMC"/>
<proteinExistence type="predicted"/>
<dbReference type="Gene3D" id="3.90.550.10">
    <property type="entry name" value="Spore Coat Polysaccharide Biosynthesis Protein SpsA, Chain A"/>
    <property type="match status" value="1"/>
</dbReference>
<protein>
    <submittedName>
        <fullName evidence="4">Hexosyltransferase</fullName>
    </submittedName>
</protein>
<dbReference type="Proteomes" id="UP000271162">
    <property type="component" value="Unassembled WGS sequence"/>
</dbReference>
<dbReference type="PANTHER" id="PTHR31562">
    <property type="entry name" value="PROTEIN CBG18972"/>
    <property type="match status" value="1"/>
</dbReference>
<dbReference type="InterPro" id="IPR004988">
    <property type="entry name" value="DUF273"/>
</dbReference>